<dbReference type="InterPro" id="IPR036237">
    <property type="entry name" value="Xyl_isomerase-like_sf"/>
</dbReference>
<proteinExistence type="predicted"/>
<dbReference type="EMBL" id="CP036299">
    <property type="protein sequence ID" value="QDV28339.1"/>
    <property type="molecule type" value="Genomic_DNA"/>
</dbReference>
<dbReference type="InterPro" id="IPR013022">
    <property type="entry name" value="Xyl_isomerase-like_TIM-brl"/>
</dbReference>
<dbReference type="EC" id="5.3.99.-" evidence="2"/>
<evidence type="ECO:0000313" key="2">
    <source>
        <dbReference type="EMBL" id="QDV28339.1"/>
    </source>
</evidence>
<dbReference type="PANTHER" id="PTHR12110:SF48">
    <property type="entry name" value="BLL3656 PROTEIN"/>
    <property type="match status" value="1"/>
</dbReference>
<dbReference type="Gene3D" id="3.20.20.150">
    <property type="entry name" value="Divalent-metal-dependent TIM barrel enzymes"/>
    <property type="match status" value="1"/>
</dbReference>
<keyword evidence="2" id="KW-0413">Isomerase</keyword>
<sequence>MTLLHRAGHDNHFLANSLRAGKDCPAEFLIADDLTMLKRREFIATTTLAAGLSAATALSCQPAKAAIEQGRPFRYCLNTSTIRGQKLPIVEEIKLVGDAGYDGIEPWINEIDAYQQQGGSLPDLSKRIADAGLTVESAIGFAAFLVDDPAQRQKGLDEARRCMKLVKALGGSRIAAPPVGVTDRTDMNLDVLAERFAALVQVGREEGVWPQLELWGFSKTLHKLGEVAYLLAQCGDVNALALLDAYHIYKGGSEFGGLGAFAGNRMQCFHINDYPAEPPRSEIKDEHRVYPGDGICPLTEVLTILKNSGFRGAISLELFNRSYWQLPADQVVKTGLEKIKAVVAKAGL</sequence>
<accession>A0A518GIB8</accession>
<dbReference type="InterPro" id="IPR050312">
    <property type="entry name" value="IolE/XylAMocC-like"/>
</dbReference>
<dbReference type="PANTHER" id="PTHR12110">
    <property type="entry name" value="HYDROXYPYRUVATE ISOMERASE"/>
    <property type="match status" value="1"/>
</dbReference>
<dbReference type="Proteomes" id="UP000315349">
    <property type="component" value="Chromosome"/>
</dbReference>
<dbReference type="AlphaFoldDB" id="A0A518GIB8"/>
<keyword evidence="3" id="KW-1185">Reference proteome</keyword>
<dbReference type="GO" id="GO:0016853">
    <property type="term" value="F:isomerase activity"/>
    <property type="evidence" value="ECO:0007669"/>
    <property type="project" value="UniProtKB-KW"/>
</dbReference>
<evidence type="ECO:0000259" key="1">
    <source>
        <dbReference type="Pfam" id="PF01261"/>
    </source>
</evidence>
<name>A0A518GIB8_9PLAN</name>
<dbReference type="SUPFAM" id="SSF51658">
    <property type="entry name" value="Xylose isomerase-like"/>
    <property type="match status" value="1"/>
</dbReference>
<dbReference type="PROSITE" id="PS51318">
    <property type="entry name" value="TAT"/>
    <property type="match status" value="1"/>
</dbReference>
<dbReference type="KEGG" id="peh:Spb1_02020"/>
<protein>
    <submittedName>
        <fullName evidence="2">Inosose isomerase</fullName>
        <ecNumber evidence="2">5.3.99.-</ecNumber>
    </submittedName>
</protein>
<reference evidence="2 3" key="1">
    <citation type="submission" date="2019-02" db="EMBL/GenBank/DDBJ databases">
        <title>Deep-cultivation of Planctomycetes and their phenomic and genomic characterization uncovers novel biology.</title>
        <authorList>
            <person name="Wiegand S."/>
            <person name="Jogler M."/>
            <person name="Boedeker C."/>
            <person name="Pinto D."/>
            <person name="Vollmers J."/>
            <person name="Rivas-Marin E."/>
            <person name="Kohn T."/>
            <person name="Peeters S.H."/>
            <person name="Heuer A."/>
            <person name="Rast P."/>
            <person name="Oberbeckmann S."/>
            <person name="Bunk B."/>
            <person name="Jeske O."/>
            <person name="Meyerdierks A."/>
            <person name="Storesund J.E."/>
            <person name="Kallscheuer N."/>
            <person name="Luecker S."/>
            <person name="Lage O.M."/>
            <person name="Pohl T."/>
            <person name="Merkel B.J."/>
            <person name="Hornburger P."/>
            <person name="Mueller R.-W."/>
            <person name="Bruemmer F."/>
            <person name="Labrenz M."/>
            <person name="Spormann A.M."/>
            <person name="Op den Camp H."/>
            <person name="Overmann J."/>
            <person name="Amann R."/>
            <person name="Jetten M.S.M."/>
            <person name="Mascher T."/>
            <person name="Medema M.H."/>
            <person name="Devos D.P."/>
            <person name="Kaster A.-K."/>
            <person name="Ovreas L."/>
            <person name="Rohde M."/>
            <person name="Galperin M.Y."/>
            <person name="Jogler C."/>
        </authorList>
    </citation>
    <scope>NUCLEOTIDE SEQUENCE [LARGE SCALE GENOMIC DNA]</scope>
    <source>
        <strain evidence="2 3">Spb1</strain>
    </source>
</reference>
<evidence type="ECO:0000313" key="3">
    <source>
        <dbReference type="Proteomes" id="UP000315349"/>
    </source>
</evidence>
<organism evidence="2 3">
    <name type="scientific">Planctopirus ephydatiae</name>
    <dbReference type="NCBI Taxonomy" id="2528019"/>
    <lineage>
        <taxon>Bacteria</taxon>
        <taxon>Pseudomonadati</taxon>
        <taxon>Planctomycetota</taxon>
        <taxon>Planctomycetia</taxon>
        <taxon>Planctomycetales</taxon>
        <taxon>Planctomycetaceae</taxon>
        <taxon>Planctopirus</taxon>
    </lineage>
</organism>
<dbReference type="RefSeq" id="WP_246128318.1">
    <property type="nucleotide sequence ID" value="NZ_CP036299.1"/>
</dbReference>
<feature type="domain" description="Xylose isomerase-like TIM barrel" evidence="1">
    <location>
        <begin position="94"/>
        <end position="341"/>
    </location>
</feature>
<dbReference type="InterPro" id="IPR006311">
    <property type="entry name" value="TAT_signal"/>
</dbReference>
<gene>
    <name evidence="2" type="primary">iolI_1</name>
    <name evidence="2" type="ORF">Spb1_02020</name>
</gene>
<dbReference type="Pfam" id="PF01261">
    <property type="entry name" value="AP_endonuc_2"/>
    <property type="match status" value="1"/>
</dbReference>